<proteinExistence type="predicted"/>
<dbReference type="InterPro" id="IPR004926">
    <property type="entry name" value="LEA_3a"/>
</dbReference>
<dbReference type="GO" id="GO:0006950">
    <property type="term" value="P:response to stress"/>
    <property type="evidence" value="ECO:0007669"/>
    <property type="project" value="TreeGrafter"/>
</dbReference>
<sequence length="95" mass="10113">MARSFTNVKFLSALIVDGFSTTISRRGYAAATQGVASKGGNGISSKMAKKTGEDTVGNTEKVSWVPDPKTGNYKPENSNEIDAADLRAMLLTKKN</sequence>
<name>A0AAD7QA77_QUISA</name>
<dbReference type="Proteomes" id="UP001163823">
    <property type="component" value="Chromosome 3"/>
</dbReference>
<evidence type="ECO:0000313" key="3">
    <source>
        <dbReference type="Proteomes" id="UP001163823"/>
    </source>
</evidence>
<dbReference type="GO" id="GO:0005739">
    <property type="term" value="C:mitochondrion"/>
    <property type="evidence" value="ECO:0007669"/>
    <property type="project" value="TreeGrafter"/>
</dbReference>
<evidence type="ECO:0000313" key="2">
    <source>
        <dbReference type="EMBL" id="KAJ7977585.1"/>
    </source>
</evidence>
<keyword evidence="3" id="KW-1185">Reference proteome</keyword>
<reference evidence="2" key="1">
    <citation type="journal article" date="2023" name="Science">
        <title>Elucidation of the pathway for biosynthesis of saponin adjuvants from the soapbark tree.</title>
        <authorList>
            <person name="Reed J."/>
            <person name="Orme A."/>
            <person name="El-Demerdash A."/>
            <person name="Owen C."/>
            <person name="Martin L.B.B."/>
            <person name="Misra R.C."/>
            <person name="Kikuchi S."/>
            <person name="Rejzek M."/>
            <person name="Martin A.C."/>
            <person name="Harkess A."/>
            <person name="Leebens-Mack J."/>
            <person name="Louveau T."/>
            <person name="Stephenson M.J."/>
            <person name="Osbourn A."/>
        </authorList>
    </citation>
    <scope>NUCLEOTIDE SEQUENCE</scope>
    <source>
        <strain evidence="2">S10</strain>
    </source>
</reference>
<dbReference type="KEGG" id="qsa:O6P43_007186"/>
<comment type="caution">
    <text evidence="2">The sequence shown here is derived from an EMBL/GenBank/DDBJ whole genome shotgun (WGS) entry which is preliminary data.</text>
</comment>
<evidence type="ECO:0000256" key="1">
    <source>
        <dbReference type="SAM" id="MobiDB-lite"/>
    </source>
</evidence>
<gene>
    <name evidence="2" type="ORF">O6P43_007186</name>
</gene>
<dbReference type="PANTHER" id="PTHR33509:SF5">
    <property type="entry name" value="PROTEIN SENESCENCE-ASSOCIATED GENE 21, MITOCHONDRIAL"/>
    <property type="match status" value="1"/>
</dbReference>
<dbReference type="PANTHER" id="PTHR33509">
    <property type="entry name" value="LATE EMBRYOGENIS ABUNDANT PROTEIN 2-RELATED"/>
    <property type="match status" value="1"/>
</dbReference>
<protein>
    <submittedName>
        <fullName evidence="2">Late embryogenesis abundant protein</fullName>
    </submittedName>
</protein>
<dbReference type="Pfam" id="PF03242">
    <property type="entry name" value="LEA_3a"/>
    <property type="match status" value="1"/>
</dbReference>
<dbReference type="EMBL" id="JARAOO010000003">
    <property type="protein sequence ID" value="KAJ7977585.1"/>
    <property type="molecule type" value="Genomic_DNA"/>
</dbReference>
<dbReference type="AlphaFoldDB" id="A0AAD7QA77"/>
<feature type="region of interest" description="Disordered" evidence="1">
    <location>
        <begin position="34"/>
        <end position="78"/>
    </location>
</feature>
<accession>A0AAD7QA77</accession>
<organism evidence="2 3">
    <name type="scientific">Quillaja saponaria</name>
    <name type="common">Soap bark tree</name>
    <dbReference type="NCBI Taxonomy" id="32244"/>
    <lineage>
        <taxon>Eukaryota</taxon>
        <taxon>Viridiplantae</taxon>
        <taxon>Streptophyta</taxon>
        <taxon>Embryophyta</taxon>
        <taxon>Tracheophyta</taxon>
        <taxon>Spermatophyta</taxon>
        <taxon>Magnoliopsida</taxon>
        <taxon>eudicotyledons</taxon>
        <taxon>Gunneridae</taxon>
        <taxon>Pentapetalae</taxon>
        <taxon>rosids</taxon>
        <taxon>fabids</taxon>
        <taxon>Fabales</taxon>
        <taxon>Quillajaceae</taxon>
        <taxon>Quillaja</taxon>
    </lineage>
</organism>